<dbReference type="Proteomes" id="UP001632038">
    <property type="component" value="Unassembled WGS sequence"/>
</dbReference>
<dbReference type="SMART" id="SM00343">
    <property type="entry name" value="ZnF_C2HC"/>
    <property type="match status" value="1"/>
</dbReference>
<protein>
    <recommendedName>
        <fullName evidence="2">CCHC-type domain-containing protein</fullName>
    </recommendedName>
</protein>
<proteinExistence type="predicted"/>
<feature type="domain" description="CCHC-type" evidence="2">
    <location>
        <begin position="200"/>
        <end position="216"/>
    </location>
</feature>
<organism evidence="3 4">
    <name type="scientific">Castilleja foliolosa</name>
    <dbReference type="NCBI Taxonomy" id="1961234"/>
    <lineage>
        <taxon>Eukaryota</taxon>
        <taxon>Viridiplantae</taxon>
        <taxon>Streptophyta</taxon>
        <taxon>Embryophyta</taxon>
        <taxon>Tracheophyta</taxon>
        <taxon>Spermatophyta</taxon>
        <taxon>Magnoliopsida</taxon>
        <taxon>eudicotyledons</taxon>
        <taxon>Gunneridae</taxon>
        <taxon>Pentapetalae</taxon>
        <taxon>asterids</taxon>
        <taxon>lamiids</taxon>
        <taxon>Lamiales</taxon>
        <taxon>Orobanchaceae</taxon>
        <taxon>Pedicularideae</taxon>
        <taxon>Castillejinae</taxon>
        <taxon>Castilleja</taxon>
    </lineage>
</organism>
<dbReference type="AlphaFoldDB" id="A0ABD3CSS2"/>
<dbReference type="PANTHER" id="PTHR35046">
    <property type="entry name" value="ZINC KNUCKLE (CCHC-TYPE) FAMILY PROTEIN"/>
    <property type="match status" value="1"/>
</dbReference>
<evidence type="ECO:0000313" key="3">
    <source>
        <dbReference type="EMBL" id="KAL3631735.1"/>
    </source>
</evidence>
<reference evidence="4" key="1">
    <citation type="journal article" date="2024" name="IScience">
        <title>Strigolactones Initiate the Formation of Haustorium-like Structures in Castilleja.</title>
        <authorList>
            <person name="Buerger M."/>
            <person name="Peterson D."/>
            <person name="Chory J."/>
        </authorList>
    </citation>
    <scope>NUCLEOTIDE SEQUENCE [LARGE SCALE GENOMIC DNA]</scope>
</reference>
<dbReference type="PANTHER" id="PTHR35046:SF26">
    <property type="entry name" value="RNA-DIRECTED DNA POLYMERASE"/>
    <property type="match status" value="1"/>
</dbReference>
<keyword evidence="1" id="KW-0863">Zinc-finger</keyword>
<dbReference type="InterPro" id="IPR001878">
    <property type="entry name" value="Znf_CCHC"/>
</dbReference>
<dbReference type="GO" id="GO:0008270">
    <property type="term" value="F:zinc ion binding"/>
    <property type="evidence" value="ECO:0007669"/>
    <property type="project" value="UniProtKB-KW"/>
</dbReference>
<dbReference type="InterPro" id="IPR036875">
    <property type="entry name" value="Znf_CCHC_sf"/>
</dbReference>
<keyword evidence="1" id="KW-0479">Metal-binding</keyword>
<gene>
    <name evidence="3" type="ORF">CASFOL_024719</name>
</gene>
<dbReference type="SUPFAM" id="SSF57756">
    <property type="entry name" value="Retrovirus zinc finger-like domains"/>
    <property type="match status" value="1"/>
</dbReference>
<keyword evidence="4" id="KW-1185">Reference proteome</keyword>
<sequence length="538" mass="61715">MITKLRLGHCGGRGGGQIEDPLDDENRYQQVLHDVKNNELRREVRALRRCVARLETLKNGDSHFVDHDDAEIDNPFARAGGERRFPRRGAELLRSFGARLKIPEFNGKASPDVFLNWLTTIERIFNLRNFSDKSIVQLVASKLINYASNWWFRVQLQRFRAGKSSVRSWATMRNLLLRKFYFKNFRGEADESRCTRQPIRCFKCHGFGHIQAECPNLQFITVVEVECLPDYTEYLEYNLKSVVVDDNQMDDIVRASSLDEILVADITRNATMDHHNEEANKSAIELDSPPVYDIYPDESMESDNKNELVLTYQSVLRTFDVTRLESKIEYTSLMPINKCGFYTAHKFENKVENQTTCADVIYSGLNFGKELKHVSANALILSVIAGMTVGTEHCDVLSEKLLDITQGNKFEMVSNLHFNSQVTLDRGGNFMKMNPTCSINLMKVDRLLVEIFGSSIKSGVPGMVNTFVEAKFVFLAINRRVFKHRKKQLFNGHIYFSSYFSKDTIDEDSWSSLLQQGEYDVGENGTLSKTSFRSNFHK</sequence>
<dbReference type="PROSITE" id="PS50158">
    <property type="entry name" value="ZF_CCHC"/>
    <property type="match status" value="1"/>
</dbReference>
<keyword evidence="1" id="KW-0862">Zinc</keyword>
<evidence type="ECO:0000313" key="4">
    <source>
        <dbReference type="Proteomes" id="UP001632038"/>
    </source>
</evidence>
<dbReference type="EMBL" id="JAVIJP010000032">
    <property type="protein sequence ID" value="KAL3631735.1"/>
    <property type="molecule type" value="Genomic_DNA"/>
</dbReference>
<evidence type="ECO:0000256" key="1">
    <source>
        <dbReference type="PROSITE-ProRule" id="PRU00047"/>
    </source>
</evidence>
<comment type="caution">
    <text evidence="3">The sequence shown here is derived from an EMBL/GenBank/DDBJ whole genome shotgun (WGS) entry which is preliminary data.</text>
</comment>
<name>A0ABD3CSS2_9LAMI</name>
<accession>A0ABD3CSS2</accession>
<evidence type="ECO:0000259" key="2">
    <source>
        <dbReference type="PROSITE" id="PS50158"/>
    </source>
</evidence>